<feature type="domain" description="HTH marR-type" evidence="4">
    <location>
        <begin position="4"/>
        <end position="136"/>
    </location>
</feature>
<dbReference type="InterPro" id="IPR036388">
    <property type="entry name" value="WH-like_DNA-bd_sf"/>
</dbReference>
<keyword evidence="2" id="KW-0238">DNA-binding</keyword>
<dbReference type="PRINTS" id="PR00598">
    <property type="entry name" value="HTHMARR"/>
</dbReference>
<evidence type="ECO:0000256" key="3">
    <source>
        <dbReference type="ARBA" id="ARBA00023163"/>
    </source>
</evidence>
<dbReference type="InterPro" id="IPR036390">
    <property type="entry name" value="WH_DNA-bd_sf"/>
</dbReference>
<keyword evidence="1" id="KW-0805">Transcription regulation</keyword>
<evidence type="ECO:0000313" key="6">
    <source>
        <dbReference type="Proteomes" id="UP001493487"/>
    </source>
</evidence>
<proteinExistence type="predicted"/>
<protein>
    <submittedName>
        <fullName evidence="5">MarR family transcriptional regulator</fullName>
    </submittedName>
</protein>
<dbReference type="RefSeq" id="WP_232185124.1">
    <property type="nucleotide sequence ID" value="NZ_JAIOAP010000004.1"/>
</dbReference>
<dbReference type="Gene3D" id="1.10.10.10">
    <property type="entry name" value="Winged helix-like DNA-binding domain superfamily/Winged helix DNA-binding domain"/>
    <property type="match status" value="1"/>
</dbReference>
<keyword evidence="3" id="KW-0804">Transcription</keyword>
<dbReference type="PROSITE" id="PS50995">
    <property type="entry name" value="HTH_MARR_2"/>
    <property type="match status" value="1"/>
</dbReference>
<evidence type="ECO:0000256" key="2">
    <source>
        <dbReference type="ARBA" id="ARBA00023125"/>
    </source>
</evidence>
<dbReference type="InterPro" id="IPR000835">
    <property type="entry name" value="HTH_MarR-typ"/>
</dbReference>
<dbReference type="EMBL" id="JASKHM010000003">
    <property type="protein sequence ID" value="MEQ4482211.1"/>
    <property type="molecule type" value="Genomic_DNA"/>
</dbReference>
<dbReference type="Proteomes" id="UP001493487">
    <property type="component" value="Unassembled WGS sequence"/>
</dbReference>
<accession>A0ABV1KQ80</accession>
<dbReference type="SMART" id="SM00347">
    <property type="entry name" value="HTH_MARR"/>
    <property type="match status" value="1"/>
</dbReference>
<sequence>MNDNEVIVYKLRQIKNMLSGYLVRVLPQYGITPIMMYTIEFLRRNAEAKAVDVANEFGLTRGAVTQLLDKLEEQGLVIRKPHPTSRRSLQIHITNKGNELVDAILNAYNQEIDKLIKPYSSDDLALLRQLLDKLPL</sequence>
<reference evidence="5 6" key="1">
    <citation type="journal article" date="2023" name="Genome Announc.">
        <title>Pan-Genome Analyses of the Genus Cohnella and Proposal of the Novel Species Cohnella silvisoli sp. nov., Isolated from Forest Soil.</title>
        <authorList>
            <person name="Wang C."/>
            <person name="Mao L."/>
            <person name="Bao G."/>
            <person name="Zhu H."/>
        </authorList>
    </citation>
    <scope>NUCLEOTIDE SEQUENCE [LARGE SCALE GENOMIC DNA]</scope>
    <source>
        <strain evidence="5 6">NL03-T5-1</strain>
    </source>
</reference>
<organism evidence="5 6">
    <name type="scientific">Cohnella silvisoli</name>
    <dbReference type="NCBI Taxonomy" id="2873699"/>
    <lineage>
        <taxon>Bacteria</taxon>
        <taxon>Bacillati</taxon>
        <taxon>Bacillota</taxon>
        <taxon>Bacilli</taxon>
        <taxon>Bacillales</taxon>
        <taxon>Paenibacillaceae</taxon>
        <taxon>Cohnella</taxon>
    </lineage>
</organism>
<keyword evidence="6" id="KW-1185">Reference proteome</keyword>
<dbReference type="PANTHER" id="PTHR42756:SF1">
    <property type="entry name" value="TRANSCRIPTIONAL REPRESSOR OF EMRAB OPERON"/>
    <property type="match status" value="1"/>
</dbReference>
<dbReference type="Pfam" id="PF12802">
    <property type="entry name" value="MarR_2"/>
    <property type="match status" value="1"/>
</dbReference>
<name>A0ABV1KQ80_9BACL</name>
<evidence type="ECO:0000259" key="4">
    <source>
        <dbReference type="PROSITE" id="PS50995"/>
    </source>
</evidence>
<comment type="caution">
    <text evidence="5">The sequence shown here is derived from an EMBL/GenBank/DDBJ whole genome shotgun (WGS) entry which is preliminary data.</text>
</comment>
<evidence type="ECO:0000256" key="1">
    <source>
        <dbReference type="ARBA" id="ARBA00023015"/>
    </source>
</evidence>
<dbReference type="PANTHER" id="PTHR42756">
    <property type="entry name" value="TRANSCRIPTIONAL REGULATOR, MARR"/>
    <property type="match status" value="1"/>
</dbReference>
<evidence type="ECO:0000313" key="5">
    <source>
        <dbReference type="EMBL" id="MEQ4482211.1"/>
    </source>
</evidence>
<gene>
    <name evidence="5" type="ORF">QJS35_07360</name>
</gene>
<dbReference type="SUPFAM" id="SSF46785">
    <property type="entry name" value="Winged helix' DNA-binding domain"/>
    <property type="match status" value="1"/>
</dbReference>